<evidence type="ECO:0000313" key="3">
    <source>
        <dbReference type="EMBL" id="KAL3314409.1"/>
    </source>
</evidence>
<dbReference type="InterPro" id="IPR005612">
    <property type="entry name" value="CCAAT-binding_factor"/>
</dbReference>
<keyword evidence="4" id="KW-1185">Reference proteome</keyword>
<proteinExistence type="inferred from homology"/>
<comment type="similarity">
    <text evidence="1">Belongs to the CBF/MAK21 family.</text>
</comment>
<comment type="caution">
    <text evidence="3">The sequence shown here is derived from an EMBL/GenBank/DDBJ whole genome shotgun (WGS) entry which is preliminary data.</text>
</comment>
<evidence type="ECO:0000259" key="2">
    <source>
        <dbReference type="Pfam" id="PF03914"/>
    </source>
</evidence>
<dbReference type="PANTHER" id="PTHR12048">
    <property type="entry name" value="CCAAT-BINDING FACTOR-RELATED"/>
    <property type="match status" value="1"/>
</dbReference>
<name>A0ABD2Q4B8_9PLAT</name>
<dbReference type="GO" id="GO:0005634">
    <property type="term" value="C:nucleus"/>
    <property type="evidence" value="ECO:0007669"/>
    <property type="project" value="UniProtKB-ARBA"/>
</dbReference>
<accession>A0ABD2Q4B8</accession>
<organism evidence="3 4">
    <name type="scientific">Cichlidogyrus casuarinus</name>
    <dbReference type="NCBI Taxonomy" id="1844966"/>
    <lineage>
        <taxon>Eukaryota</taxon>
        <taxon>Metazoa</taxon>
        <taxon>Spiralia</taxon>
        <taxon>Lophotrochozoa</taxon>
        <taxon>Platyhelminthes</taxon>
        <taxon>Monogenea</taxon>
        <taxon>Monopisthocotylea</taxon>
        <taxon>Dactylogyridea</taxon>
        <taxon>Ancyrocephalidae</taxon>
        <taxon>Cichlidogyrus</taxon>
    </lineage>
</organism>
<protein>
    <recommendedName>
        <fullName evidence="2">CCAAT-binding factor domain-containing protein</fullName>
    </recommendedName>
</protein>
<dbReference type="InterPro" id="IPR016024">
    <property type="entry name" value="ARM-type_fold"/>
</dbReference>
<gene>
    <name evidence="3" type="ORF">Ciccas_006973</name>
</gene>
<dbReference type="InterPro" id="IPR040155">
    <property type="entry name" value="CEBPZ/Mak21-like"/>
</dbReference>
<dbReference type="EMBL" id="JBJKFK010001010">
    <property type="protein sequence ID" value="KAL3314409.1"/>
    <property type="molecule type" value="Genomic_DNA"/>
</dbReference>
<reference evidence="3 4" key="1">
    <citation type="submission" date="2024-11" db="EMBL/GenBank/DDBJ databases">
        <title>Adaptive evolution of stress response genes in parasites aligns with host niche diversity.</title>
        <authorList>
            <person name="Hahn C."/>
            <person name="Resl P."/>
        </authorList>
    </citation>
    <scope>NUCLEOTIDE SEQUENCE [LARGE SCALE GENOMIC DNA]</scope>
    <source>
        <strain evidence="3">EGGRZ-B1_66</strain>
        <tissue evidence="3">Body</tissue>
    </source>
</reference>
<dbReference type="Pfam" id="PF03914">
    <property type="entry name" value="CBF"/>
    <property type="match status" value="1"/>
</dbReference>
<evidence type="ECO:0000256" key="1">
    <source>
        <dbReference type="ARBA" id="ARBA00007797"/>
    </source>
</evidence>
<dbReference type="PANTHER" id="PTHR12048:SF0">
    <property type="entry name" value="CCAAT_ENHANCER-BINDING PROTEIN ZETA"/>
    <property type="match status" value="1"/>
</dbReference>
<sequence length="513" mass="58688">MRTYSSRARLKPSEIDEVKLKEAEIIYKKFIPEEYDVSMFSGESKSTREWLSQCRNHIVGIVVNKLGDRDKRLVSELTYKLSRLGNLHFWLFSLIIVKKHRRLILSLVASLQEFLFRPHLPERACCYAINLLTLITFPKATTKTKNPVPNHEVATKLVKIYTSFFNKIANKMDIPERLVSSILIGLKRAIPYIPKEDVPSFSDNVNAIFRLVHTTVNFKISLQALSVLFLFGQQCEKTADRFYTSFYRKMLDPDLRWSISAAMFLQLFYHAVAFDTDKARISALVQRALETALHNSEPSYVIALLLILDRLRADKLKEDSTFDIMLRLSGEAANSRNLELMLDTESEDEHFSDAPVSDEEEIVPKNKKVGAKSSWIHVKNSNKKQAVACDKTFDYTARDPRSSNAQVQFVWPLLLLAMHAHPTVSLFAGKLLAADNSAMRLFESCTSDPFEDYSLARFLERFCFKKPKPKSSEQTSLMCPAKKKVPKELIPGTVEFSNMPVSKIPSDQTFIHK</sequence>
<feature type="domain" description="CCAAT-binding factor" evidence="2">
    <location>
        <begin position="221"/>
        <end position="428"/>
    </location>
</feature>
<dbReference type="Proteomes" id="UP001626550">
    <property type="component" value="Unassembled WGS sequence"/>
</dbReference>
<dbReference type="AlphaFoldDB" id="A0ABD2Q4B8"/>
<dbReference type="SUPFAM" id="SSF48371">
    <property type="entry name" value="ARM repeat"/>
    <property type="match status" value="1"/>
</dbReference>
<evidence type="ECO:0000313" key="4">
    <source>
        <dbReference type="Proteomes" id="UP001626550"/>
    </source>
</evidence>